<protein>
    <recommendedName>
        <fullName evidence="5">Flagellar hook-associated protein 2</fullName>
        <shortName evidence="5">HAP2</shortName>
    </recommendedName>
    <alternativeName>
        <fullName evidence="5">Flagellar cap protein</fullName>
    </alternativeName>
</protein>
<dbReference type="KEGG" id="bfm:BP422_22620"/>
<evidence type="ECO:0000256" key="1">
    <source>
        <dbReference type="ARBA" id="ARBA00009764"/>
    </source>
</evidence>
<dbReference type="Pfam" id="PF07196">
    <property type="entry name" value="Flagellin_IN"/>
    <property type="match status" value="1"/>
</dbReference>
<dbReference type="GO" id="GO:0009421">
    <property type="term" value="C:bacterial-type flagellum filament cap"/>
    <property type="evidence" value="ECO:0007669"/>
    <property type="project" value="InterPro"/>
</dbReference>
<gene>
    <name evidence="8" type="ORF">BP422_22620</name>
</gene>
<name>A0A220MMF4_9BACL</name>
<accession>A0A220MMF4</accession>
<dbReference type="Pfam" id="PF02465">
    <property type="entry name" value="FliD_N"/>
    <property type="match status" value="1"/>
</dbReference>
<dbReference type="GO" id="GO:0071973">
    <property type="term" value="P:bacterial-type flagellum-dependent cell motility"/>
    <property type="evidence" value="ECO:0007669"/>
    <property type="project" value="TreeGrafter"/>
</dbReference>
<evidence type="ECO:0000259" key="6">
    <source>
        <dbReference type="Pfam" id="PF02465"/>
    </source>
</evidence>
<reference evidence="8 9" key="1">
    <citation type="submission" date="2016-11" db="EMBL/GenBank/DDBJ databases">
        <authorList>
            <person name="Jaros S."/>
            <person name="Januszkiewicz K."/>
            <person name="Wedrychowicz H."/>
        </authorList>
    </citation>
    <scope>NUCLEOTIDE SEQUENCE [LARGE SCALE GENOMIC DNA]</scope>
    <source>
        <strain evidence="8 9">NF2</strain>
    </source>
</reference>
<comment type="similarity">
    <text evidence="1 5">Belongs to the FliD family.</text>
</comment>
<comment type="function">
    <text evidence="5">Required for morphogenesis and for the elongation of the flagellar filament by facilitating polymerization of the flagellin monomers at the tip of growing filament. Forms a capping structure, which prevents flagellin subunits (transported through the central channel of the flagellum) from leaking out without polymerization at the distal end.</text>
</comment>
<feature type="coiled-coil region" evidence="5">
    <location>
        <begin position="437"/>
        <end position="464"/>
    </location>
</feature>
<dbReference type="EMBL" id="CP018145">
    <property type="protein sequence ID" value="ASJ56092.1"/>
    <property type="molecule type" value="Genomic_DNA"/>
</dbReference>
<feature type="domain" description="Flagellar hook-associated protein 2 N-terminal" evidence="6">
    <location>
        <begin position="12"/>
        <end position="107"/>
    </location>
</feature>
<dbReference type="PANTHER" id="PTHR30288:SF0">
    <property type="entry name" value="FLAGELLAR HOOK-ASSOCIATED PROTEIN 2"/>
    <property type="match status" value="1"/>
</dbReference>
<dbReference type="InterPro" id="IPR010809">
    <property type="entry name" value="FliD_C"/>
</dbReference>
<dbReference type="InterPro" id="IPR010810">
    <property type="entry name" value="Flagellin_hook_IN_motif"/>
</dbReference>
<feature type="domain" description="Flagellar hook-associated protein 2 C-terminal" evidence="7">
    <location>
        <begin position="220"/>
        <end position="481"/>
    </location>
</feature>
<keyword evidence="4 5" id="KW-0975">Bacterial flagellum</keyword>
<dbReference type="RefSeq" id="WP_088909697.1">
    <property type="nucleotide sequence ID" value="NZ_CP018145.1"/>
</dbReference>
<dbReference type="InterPro" id="IPR003481">
    <property type="entry name" value="FliD_N"/>
</dbReference>
<keyword evidence="3 5" id="KW-0175">Coiled coil</keyword>
<dbReference type="AlphaFoldDB" id="A0A220MMF4"/>
<proteinExistence type="inferred from homology"/>
<dbReference type="GO" id="GO:0009424">
    <property type="term" value="C:bacterial-type flagellum hook"/>
    <property type="evidence" value="ECO:0007669"/>
    <property type="project" value="UniProtKB-UniRule"/>
</dbReference>
<sequence>MVSPIRIGGMASGLDTEKIVKDLMKAEREPLNKLLRKKQQEEWKRDSYRDMNKLLYDFQRSLDSLRFASNITKKKAVSDNDSAVSVVTKSTPSLSNYSIKVNKLAQPAVPASAQLQVDPSISGSTSPIGSSFEFEIASSGGSGASKITVDANDTIDKVISKINQSGSGVSATYFNNSIVLTSSNGSTFDVKVTNGDGSKLGMGNLNNVTSSNAGTPGVGAEVEINGIKQTVSGNTFTYDGIEITLNQVTTTPSTISVKTDGDALFDTFKNFVDKYNQLIDAVNGKISEKKNKGYQPLLDEEKESLPEKTAEKLENMAKSGILQRDPILSNVLDSMRMALSSKLNGADPLFDTLSEIGITGAPNGKYAYLEKGKLYINENKLREAIEKDTDKVINLFTQYDKNDIGKTGLAQRLYDKIDIAVKQLSEKAGSTTTTTDTSVLSRNIETLNKDIKRWEDRLKDMEDRYWKKFSAMEKAMAKTQSQGTWFAKMLGGSQ</sequence>
<organism evidence="8 9">
    <name type="scientific">Brevibacillus formosus</name>
    <dbReference type="NCBI Taxonomy" id="54913"/>
    <lineage>
        <taxon>Bacteria</taxon>
        <taxon>Bacillati</taxon>
        <taxon>Bacillota</taxon>
        <taxon>Bacilli</taxon>
        <taxon>Bacillales</taxon>
        <taxon>Paenibacillaceae</taxon>
        <taxon>Brevibacillus</taxon>
    </lineage>
</organism>
<dbReference type="GO" id="GO:0007155">
    <property type="term" value="P:cell adhesion"/>
    <property type="evidence" value="ECO:0007669"/>
    <property type="project" value="InterPro"/>
</dbReference>
<dbReference type="Pfam" id="PF07195">
    <property type="entry name" value="FliD_C"/>
    <property type="match status" value="1"/>
</dbReference>
<evidence type="ECO:0000313" key="9">
    <source>
        <dbReference type="Proteomes" id="UP000197781"/>
    </source>
</evidence>
<evidence type="ECO:0000256" key="5">
    <source>
        <dbReference type="RuleBase" id="RU362066"/>
    </source>
</evidence>
<evidence type="ECO:0000259" key="7">
    <source>
        <dbReference type="Pfam" id="PF07195"/>
    </source>
</evidence>
<dbReference type="InterPro" id="IPR040026">
    <property type="entry name" value="FliD"/>
</dbReference>
<keyword evidence="5" id="KW-0964">Secreted</keyword>
<evidence type="ECO:0000256" key="3">
    <source>
        <dbReference type="ARBA" id="ARBA00023054"/>
    </source>
</evidence>
<comment type="subunit">
    <text evidence="2 5">Homopentamer.</text>
</comment>
<evidence type="ECO:0000313" key="8">
    <source>
        <dbReference type="EMBL" id="ASJ56092.1"/>
    </source>
</evidence>
<evidence type="ECO:0000256" key="4">
    <source>
        <dbReference type="ARBA" id="ARBA00023143"/>
    </source>
</evidence>
<dbReference type="GO" id="GO:0005576">
    <property type="term" value="C:extracellular region"/>
    <property type="evidence" value="ECO:0007669"/>
    <property type="project" value="UniProtKB-SubCell"/>
</dbReference>
<comment type="subcellular location">
    <subcellularLocation>
        <location evidence="5">Secreted</location>
    </subcellularLocation>
    <subcellularLocation>
        <location evidence="5">Bacterial flagellum</location>
    </subcellularLocation>
</comment>
<dbReference type="PANTHER" id="PTHR30288">
    <property type="entry name" value="FLAGELLAR CAP/ASSEMBLY PROTEIN FLID"/>
    <property type="match status" value="1"/>
</dbReference>
<evidence type="ECO:0000256" key="2">
    <source>
        <dbReference type="ARBA" id="ARBA00011255"/>
    </source>
</evidence>
<dbReference type="Proteomes" id="UP000197781">
    <property type="component" value="Chromosome"/>
</dbReference>